<feature type="binding site" evidence="9">
    <location>
        <position position="350"/>
    </location>
    <ligand>
        <name>ATP</name>
        <dbReference type="ChEBI" id="CHEBI:30616"/>
    </ligand>
</feature>
<evidence type="ECO:0000256" key="7">
    <source>
        <dbReference type="ARBA" id="ARBA00022917"/>
    </source>
</evidence>
<dbReference type="PANTHER" id="PTHR43450">
    <property type="entry name" value="ASPARTYL-TRNA SYNTHETASE"/>
    <property type="match status" value="1"/>
</dbReference>
<dbReference type="FunFam" id="3.30.930.10:FF:000038">
    <property type="entry name" value="Aspartate--tRNA ligase"/>
    <property type="match status" value="1"/>
</dbReference>
<evidence type="ECO:0000256" key="2">
    <source>
        <dbReference type="ARBA" id="ARBA00005312"/>
    </source>
</evidence>
<comment type="similarity">
    <text evidence="2 9">Belongs to the class-II aminoacyl-tRNA synthetase family. Type 2 subfamily.</text>
</comment>
<gene>
    <name evidence="9" type="primary">aspS</name>
    <name evidence="11" type="ORF">COX36_04465</name>
</gene>
<evidence type="ECO:0000256" key="1">
    <source>
        <dbReference type="ARBA" id="ARBA00004496"/>
    </source>
</evidence>
<dbReference type="Pfam" id="PF00152">
    <property type="entry name" value="tRNA-synt_2"/>
    <property type="match status" value="1"/>
</dbReference>
<dbReference type="AlphaFoldDB" id="A0A2G9YVM3"/>
<evidence type="ECO:0000313" key="11">
    <source>
        <dbReference type="EMBL" id="PIP23239.1"/>
    </source>
</evidence>
<dbReference type="InterPro" id="IPR045864">
    <property type="entry name" value="aa-tRNA-synth_II/BPL/LPL"/>
</dbReference>
<comment type="catalytic activity">
    <reaction evidence="9">
        <text>tRNA(Asp) + L-aspartate + ATP = L-aspartyl-tRNA(Asp) + AMP + diphosphate</text>
        <dbReference type="Rhea" id="RHEA:19649"/>
        <dbReference type="Rhea" id="RHEA-COMP:9660"/>
        <dbReference type="Rhea" id="RHEA-COMP:9678"/>
        <dbReference type="ChEBI" id="CHEBI:29991"/>
        <dbReference type="ChEBI" id="CHEBI:30616"/>
        <dbReference type="ChEBI" id="CHEBI:33019"/>
        <dbReference type="ChEBI" id="CHEBI:78442"/>
        <dbReference type="ChEBI" id="CHEBI:78516"/>
        <dbReference type="ChEBI" id="CHEBI:456215"/>
        <dbReference type="EC" id="6.1.1.12"/>
    </reaction>
</comment>
<dbReference type="SUPFAM" id="SSF55681">
    <property type="entry name" value="Class II aaRS and biotin synthetases"/>
    <property type="match status" value="1"/>
</dbReference>
<dbReference type="Proteomes" id="UP000230273">
    <property type="component" value="Unassembled WGS sequence"/>
</dbReference>
<dbReference type="GO" id="GO:0003723">
    <property type="term" value="F:RNA binding"/>
    <property type="evidence" value="ECO:0007669"/>
    <property type="project" value="TreeGrafter"/>
</dbReference>
<feature type="binding site" evidence="9">
    <location>
        <begin position="202"/>
        <end position="204"/>
    </location>
    <ligand>
        <name>ATP</name>
        <dbReference type="ChEBI" id="CHEBI:30616"/>
    </ligand>
</feature>
<comment type="caution">
    <text evidence="11">The sequence shown here is derived from an EMBL/GenBank/DDBJ whole genome shotgun (WGS) entry which is preliminary data.</text>
</comment>
<feature type="binding site" evidence="9">
    <location>
        <position position="353"/>
    </location>
    <ligand>
        <name>L-aspartate</name>
        <dbReference type="ChEBI" id="CHEBI:29991"/>
    </ligand>
</feature>
<evidence type="ECO:0000256" key="8">
    <source>
        <dbReference type="ARBA" id="ARBA00023146"/>
    </source>
</evidence>
<dbReference type="InterPro" id="IPR006195">
    <property type="entry name" value="aa-tRNA-synth_II"/>
</dbReference>
<proteinExistence type="inferred from homology"/>
<dbReference type="Gene3D" id="3.30.930.10">
    <property type="entry name" value="Bira Bifunctional Protein, Domain 2"/>
    <property type="match status" value="1"/>
</dbReference>
<keyword evidence="5 9" id="KW-0547">Nucleotide-binding</keyword>
<comment type="subcellular location">
    <subcellularLocation>
        <location evidence="1 9">Cytoplasm</location>
    </subcellularLocation>
</comment>
<dbReference type="InterPro" id="IPR012340">
    <property type="entry name" value="NA-bd_OB-fold"/>
</dbReference>
<comment type="function">
    <text evidence="9">Catalyzes the attachment of L-aspartate to tRNA(Asp) in a two-step reaction: L-aspartate is first activated by ATP to form Asp-AMP and then transferred to the acceptor end of tRNA(Asp).</text>
</comment>
<feature type="region of interest" description="Aspartate" evidence="9">
    <location>
        <begin position="181"/>
        <end position="184"/>
    </location>
</feature>
<dbReference type="Pfam" id="PF01336">
    <property type="entry name" value="tRNA_anti-codon"/>
    <property type="match status" value="1"/>
</dbReference>
<evidence type="ECO:0000256" key="5">
    <source>
        <dbReference type="ARBA" id="ARBA00022741"/>
    </source>
</evidence>
<dbReference type="InterPro" id="IPR004364">
    <property type="entry name" value="Aa-tRNA-synt_II"/>
</dbReference>
<dbReference type="NCBIfam" id="NF003483">
    <property type="entry name" value="PRK05159.1"/>
    <property type="match status" value="1"/>
</dbReference>
<feature type="binding site" evidence="9">
    <location>
        <position position="202"/>
    </location>
    <ligand>
        <name>L-aspartate</name>
        <dbReference type="ChEBI" id="CHEBI:29991"/>
    </ligand>
</feature>
<dbReference type="GO" id="GO:0005829">
    <property type="term" value="C:cytosol"/>
    <property type="evidence" value="ECO:0007669"/>
    <property type="project" value="TreeGrafter"/>
</dbReference>
<sequence>MERTLIKKIPENEGKEILIKGRALNIRNLGNIIFLIVQDYTGTIQVVWEKETDAKTGDAVVIEGIVRKENRAKGGFEIGGKKLEVVSNIIEDLPFDLAKNDLNLTISNLLDYRPLSLRHPKIQAIFKLYDMLLKGYEIVMREEGFTEIKTPKILGAATEGGANFFQIKYFDQKAYLAQSPQFYKQIMAGVFERVFEIGAAFRAEPHFTTRHVNEYTSLDAEMAFIENFYDVAKMLNKVLRKIFQNVGEEGKEYLNLYGVKMPEVPEEIPYVKLAEIKEIIKKKYKYSVPKNTDIDPEGERLAGRYAKEEYNSDFIFITHYPWKDKPFYTMPSSENPEETYGFDLLLKGMEIVTGSQRIHLYDKLIENMKKKGVKPKGMEFYLDIFKYAMPPHGGWGMGSERLVQQILELKSVKEAVLFPRDVKRLSP</sequence>
<keyword evidence="8 9" id="KW-0030">Aminoacyl-tRNA synthetase</keyword>
<dbReference type="EC" id="6.1.1.12" evidence="9"/>
<evidence type="ECO:0000256" key="3">
    <source>
        <dbReference type="ARBA" id="ARBA00022490"/>
    </source>
</evidence>
<dbReference type="Gene3D" id="2.40.50.140">
    <property type="entry name" value="Nucleic acid-binding proteins"/>
    <property type="match status" value="1"/>
</dbReference>
<dbReference type="HAMAP" id="MF_02075">
    <property type="entry name" value="Asp_tRNA_synth_type2"/>
    <property type="match status" value="1"/>
</dbReference>
<dbReference type="GO" id="GO:0005524">
    <property type="term" value="F:ATP binding"/>
    <property type="evidence" value="ECO:0007669"/>
    <property type="project" value="UniProtKB-UniRule"/>
</dbReference>
<name>A0A2G9YVM3_9BACT</name>
<comment type="subunit">
    <text evidence="9">Homodimer.</text>
</comment>
<dbReference type="PROSITE" id="PS50862">
    <property type="entry name" value="AA_TRNA_LIGASE_II"/>
    <property type="match status" value="1"/>
</dbReference>
<evidence type="ECO:0000256" key="6">
    <source>
        <dbReference type="ARBA" id="ARBA00022840"/>
    </source>
</evidence>
<dbReference type="GO" id="GO:0017101">
    <property type="term" value="C:aminoacyl-tRNA synthetase multienzyme complex"/>
    <property type="evidence" value="ECO:0007669"/>
    <property type="project" value="TreeGrafter"/>
</dbReference>
<feature type="domain" description="Aminoacyl-transfer RNA synthetases class-II family profile" evidence="10">
    <location>
        <begin position="126"/>
        <end position="427"/>
    </location>
</feature>
<dbReference type="GO" id="GO:0004815">
    <property type="term" value="F:aspartate-tRNA ligase activity"/>
    <property type="evidence" value="ECO:0007669"/>
    <property type="project" value="UniProtKB-UniRule"/>
</dbReference>
<dbReference type="NCBIfam" id="TIGR00458">
    <property type="entry name" value="aspS_nondisc"/>
    <property type="match status" value="1"/>
</dbReference>
<dbReference type="EMBL" id="PCRP01000070">
    <property type="protein sequence ID" value="PIP23239.1"/>
    <property type="molecule type" value="Genomic_DNA"/>
</dbReference>
<dbReference type="PRINTS" id="PR01042">
    <property type="entry name" value="TRNASYNTHASP"/>
</dbReference>
<feature type="binding site" evidence="9">
    <location>
        <position position="159"/>
    </location>
    <ligand>
        <name>L-aspartate</name>
        <dbReference type="ChEBI" id="CHEBI:29991"/>
    </ligand>
</feature>
<dbReference type="InterPro" id="IPR004523">
    <property type="entry name" value="Asp-tRNA_synthase_2"/>
</dbReference>
<dbReference type="InterPro" id="IPR002312">
    <property type="entry name" value="Asp/Asn-tRNA-synth_IIb"/>
</dbReference>
<evidence type="ECO:0000259" key="10">
    <source>
        <dbReference type="PROSITE" id="PS50862"/>
    </source>
</evidence>
<dbReference type="SUPFAM" id="SSF50249">
    <property type="entry name" value="Nucleic acid-binding proteins"/>
    <property type="match status" value="1"/>
</dbReference>
<comment type="caution">
    <text evidence="9">Lacks conserved residue(s) required for the propagation of feature annotation.</text>
</comment>
<keyword evidence="3 9" id="KW-0963">Cytoplasm</keyword>
<keyword evidence="7 9" id="KW-0648">Protein biosynthesis</keyword>
<feature type="binding site" evidence="9">
    <location>
        <begin position="398"/>
        <end position="401"/>
    </location>
    <ligand>
        <name>ATP</name>
        <dbReference type="ChEBI" id="CHEBI:30616"/>
    </ligand>
</feature>
<protein>
    <recommendedName>
        <fullName evidence="9">Aspartate--tRNA ligase</fullName>
        <ecNumber evidence="9">6.1.1.12</ecNumber>
    </recommendedName>
    <alternativeName>
        <fullName evidence="9">Aspartyl-tRNA synthetase</fullName>
        <shortName evidence="9">AspRS</shortName>
    </alternativeName>
</protein>
<accession>A0A2G9YVM3</accession>
<evidence type="ECO:0000256" key="4">
    <source>
        <dbReference type="ARBA" id="ARBA00022598"/>
    </source>
</evidence>
<feature type="binding site" evidence="9">
    <location>
        <position position="357"/>
    </location>
    <ligand>
        <name>L-aspartate</name>
        <dbReference type="ChEBI" id="CHEBI:29991"/>
    </ligand>
</feature>
<dbReference type="InterPro" id="IPR004365">
    <property type="entry name" value="NA-bd_OB_tRNA"/>
</dbReference>
<organism evidence="11 12">
    <name type="scientific">Candidatus Nealsonbacteria bacterium CG23_combo_of_CG06-09_8_20_14_all_38_19</name>
    <dbReference type="NCBI Taxonomy" id="1974721"/>
    <lineage>
        <taxon>Bacteria</taxon>
        <taxon>Candidatus Nealsoniibacteriota</taxon>
    </lineage>
</organism>
<evidence type="ECO:0000313" key="12">
    <source>
        <dbReference type="Proteomes" id="UP000230273"/>
    </source>
</evidence>
<evidence type="ECO:0000256" key="9">
    <source>
        <dbReference type="HAMAP-Rule" id="MF_02075"/>
    </source>
</evidence>
<feature type="binding site" evidence="9">
    <location>
        <begin position="210"/>
        <end position="212"/>
    </location>
    <ligand>
        <name>ATP</name>
        <dbReference type="ChEBI" id="CHEBI:30616"/>
    </ligand>
</feature>
<keyword evidence="6 9" id="KW-0067">ATP-binding</keyword>
<keyword evidence="4 9" id="KW-0436">Ligase</keyword>
<reference evidence="11 12" key="1">
    <citation type="submission" date="2017-09" db="EMBL/GenBank/DDBJ databases">
        <title>Depth-based differentiation of microbial function through sediment-hosted aquifers and enrichment of novel symbionts in the deep terrestrial subsurface.</title>
        <authorList>
            <person name="Probst A.J."/>
            <person name="Ladd B."/>
            <person name="Jarett J.K."/>
            <person name="Geller-Mcgrath D.E."/>
            <person name="Sieber C.M."/>
            <person name="Emerson J.B."/>
            <person name="Anantharaman K."/>
            <person name="Thomas B.C."/>
            <person name="Malmstrom R."/>
            <person name="Stieglmeier M."/>
            <person name="Klingl A."/>
            <person name="Woyke T."/>
            <person name="Ryan C.M."/>
            <person name="Banfield J.F."/>
        </authorList>
    </citation>
    <scope>NUCLEOTIDE SEQUENCE [LARGE SCALE GENOMIC DNA]</scope>
    <source>
        <strain evidence="11">CG23_combo_of_CG06-09_8_20_14_all_38_19</strain>
    </source>
</reference>
<dbReference type="PANTHER" id="PTHR43450:SF1">
    <property type="entry name" value="ASPARTATE--TRNA LIGASE, CYTOPLASMIC"/>
    <property type="match status" value="1"/>
</dbReference>
<dbReference type="GO" id="GO:0006422">
    <property type="term" value="P:aspartyl-tRNA aminoacylation"/>
    <property type="evidence" value="ECO:0007669"/>
    <property type="project" value="UniProtKB-UniRule"/>
</dbReference>